<protein>
    <submittedName>
        <fullName evidence="2">Uncharacterized protein</fullName>
    </submittedName>
</protein>
<proteinExistence type="predicted"/>
<dbReference type="Proteomes" id="UP000593571">
    <property type="component" value="Unassembled WGS sequence"/>
</dbReference>
<feature type="region of interest" description="Disordered" evidence="1">
    <location>
        <begin position="171"/>
        <end position="228"/>
    </location>
</feature>
<dbReference type="EMBL" id="JACASE010000005">
    <property type="protein sequence ID" value="KAF6465858.1"/>
    <property type="molecule type" value="Genomic_DNA"/>
</dbReference>
<evidence type="ECO:0000313" key="2">
    <source>
        <dbReference type="EMBL" id="KAF6465858.1"/>
    </source>
</evidence>
<dbReference type="AlphaFoldDB" id="A0A7J8H117"/>
<name>A0A7J8H117_ROUAE</name>
<feature type="region of interest" description="Disordered" evidence="1">
    <location>
        <begin position="1"/>
        <end position="21"/>
    </location>
</feature>
<reference evidence="2 3" key="1">
    <citation type="journal article" date="2020" name="Nature">
        <title>Six reference-quality genomes reveal evolution of bat adaptations.</title>
        <authorList>
            <person name="Jebb D."/>
            <person name="Huang Z."/>
            <person name="Pippel M."/>
            <person name="Hughes G.M."/>
            <person name="Lavrichenko K."/>
            <person name="Devanna P."/>
            <person name="Winkler S."/>
            <person name="Jermiin L.S."/>
            <person name="Skirmuntt E.C."/>
            <person name="Katzourakis A."/>
            <person name="Burkitt-Gray L."/>
            <person name="Ray D.A."/>
            <person name="Sullivan K.A.M."/>
            <person name="Roscito J.G."/>
            <person name="Kirilenko B.M."/>
            <person name="Davalos L.M."/>
            <person name="Corthals A.P."/>
            <person name="Power M.L."/>
            <person name="Jones G."/>
            <person name="Ransome R.D."/>
            <person name="Dechmann D.K.N."/>
            <person name="Locatelli A.G."/>
            <person name="Puechmaille S.J."/>
            <person name="Fedrigo O."/>
            <person name="Jarvis E.D."/>
            <person name="Hiller M."/>
            <person name="Vernes S.C."/>
            <person name="Myers E.W."/>
            <person name="Teeling E.C."/>
        </authorList>
    </citation>
    <scope>NUCLEOTIDE SEQUENCE [LARGE SCALE GENOMIC DNA]</scope>
    <source>
        <strain evidence="2">MRouAeg1</strain>
        <tissue evidence="2">Muscle</tissue>
    </source>
</reference>
<gene>
    <name evidence="2" type="ORF">HJG63_011242</name>
</gene>
<accession>A0A7J8H117</accession>
<evidence type="ECO:0000256" key="1">
    <source>
        <dbReference type="SAM" id="MobiDB-lite"/>
    </source>
</evidence>
<evidence type="ECO:0000313" key="3">
    <source>
        <dbReference type="Proteomes" id="UP000593571"/>
    </source>
</evidence>
<comment type="caution">
    <text evidence="2">The sequence shown here is derived from an EMBL/GenBank/DDBJ whole genome shotgun (WGS) entry which is preliminary data.</text>
</comment>
<feature type="region of interest" description="Disordered" evidence="1">
    <location>
        <begin position="38"/>
        <end position="57"/>
    </location>
</feature>
<keyword evidence="3" id="KW-1185">Reference proteome</keyword>
<organism evidence="2 3">
    <name type="scientific">Rousettus aegyptiacus</name>
    <name type="common">Egyptian fruit bat</name>
    <name type="synonym">Pteropus aegyptiacus</name>
    <dbReference type="NCBI Taxonomy" id="9407"/>
    <lineage>
        <taxon>Eukaryota</taxon>
        <taxon>Metazoa</taxon>
        <taxon>Chordata</taxon>
        <taxon>Craniata</taxon>
        <taxon>Vertebrata</taxon>
        <taxon>Euteleostomi</taxon>
        <taxon>Mammalia</taxon>
        <taxon>Eutheria</taxon>
        <taxon>Laurasiatheria</taxon>
        <taxon>Chiroptera</taxon>
        <taxon>Yinpterochiroptera</taxon>
        <taxon>Pteropodoidea</taxon>
        <taxon>Pteropodidae</taxon>
        <taxon>Rousettinae</taxon>
        <taxon>Rousettus</taxon>
    </lineage>
</organism>
<feature type="compositionally biased region" description="Basic and acidic residues" evidence="1">
    <location>
        <begin position="190"/>
        <end position="215"/>
    </location>
</feature>
<sequence>MLPVLPQGCRRGGGQSLPLTRTPYPQVPKASGLTNFRGGSGILGARPRPSPRESKLAGVGGGAVRLAEEEVGSGSCGPSEELLAAGALFKGGKMDFFFSSHKVCIVAQRGALMTAKGLRGWDNLGSVPPAPCADHLPEGHKQAPGCQAPAVPSQAPALRLLTNTVIPDTLAPGAKAVPRPWQRPASETPQRAREGTSKRELRESVSLRRAREREIGNTGDFKTATHSR</sequence>